<organism evidence="1 2">
    <name type="scientific">Clavispora lusitaniae</name>
    <name type="common">Candida lusitaniae</name>
    <dbReference type="NCBI Taxonomy" id="36911"/>
    <lineage>
        <taxon>Eukaryota</taxon>
        <taxon>Fungi</taxon>
        <taxon>Dikarya</taxon>
        <taxon>Ascomycota</taxon>
        <taxon>Saccharomycotina</taxon>
        <taxon>Pichiomycetes</taxon>
        <taxon>Metschnikowiaceae</taxon>
        <taxon>Clavispora</taxon>
    </lineage>
</organism>
<evidence type="ECO:0000313" key="2">
    <source>
        <dbReference type="Proteomes" id="UP000326582"/>
    </source>
</evidence>
<protein>
    <submittedName>
        <fullName evidence="1">Uncharacterized protein</fullName>
    </submittedName>
</protein>
<sequence length="185" mass="20468">MKVYYWYVGSELFEGLAGCDPDGTLVYLSLGQWQFLVDVVKRDFLPVKRNHELLAGHPDKQSDGTKETLALLSEILGNPANIDRIGRKIRLRYIFGTSFQRKVWDTLMTIKMGETLTYSEVAARAGGKKGASRAAGHACGANRIALLVPCHRVVSSAGALTGYRWGIDVKRQLLDTERQAAKKGL</sequence>
<dbReference type="Proteomes" id="UP000326582">
    <property type="component" value="Chromosome 3"/>
</dbReference>
<keyword evidence="2" id="KW-1185">Reference proteome</keyword>
<gene>
    <name evidence="1" type="ORF">EJF14_30547</name>
</gene>
<proteinExistence type="predicted"/>
<dbReference type="EMBL" id="CP038486">
    <property type="protein sequence ID" value="QFZ27570.1"/>
    <property type="molecule type" value="Genomic_DNA"/>
</dbReference>
<reference evidence="2" key="1">
    <citation type="journal article" date="2019" name="MBio">
        <title>Comparative genomics for the elucidation of multidrug resistance (MDR) in Candida lusitaniae.</title>
        <authorList>
            <person name="Kannan A."/>
            <person name="Asner S.A."/>
            <person name="Trachsel E."/>
            <person name="Kelly S."/>
            <person name="Parker J."/>
            <person name="Sanglard D."/>
        </authorList>
    </citation>
    <scope>NUCLEOTIDE SEQUENCE [LARGE SCALE GENOMIC DNA]</scope>
    <source>
        <strain evidence="2">P1</strain>
    </source>
</reference>
<accession>A0ACD0WJD7</accession>
<name>A0ACD0WJD7_CLALS</name>
<evidence type="ECO:0000313" key="1">
    <source>
        <dbReference type="EMBL" id="QFZ27570.1"/>
    </source>
</evidence>